<sequence>MIRKAGIGNSLQNARSYLARRFRYAQHRSDGVYRRADFYDRLYRSRSPESPVTLDRNTQLGSIHVF</sequence>
<proteinExistence type="predicted"/>
<reference evidence="1 2" key="1">
    <citation type="journal article" date="2013" name="Genome Biol.">
        <title>Genomic analysis reveals key aspects of prokaryotic symbiosis in the phototrophic consortium "Chlorochromatium aggregatum".</title>
        <authorList>
            <person name="Liu Z."/>
            <person name="Muller J."/>
            <person name="Li T."/>
            <person name="Alvey R.M."/>
            <person name="Vogl K."/>
            <person name="Frigaard N.U."/>
            <person name="Rockwell N.C."/>
            <person name="Boyd E.S."/>
            <person name="Tomsho L.P."/>
            <person name="Schuster S.C."/>
            <person name="Henke P."/>
            <person name="Rohde M."/>
            <person name="Overmann J."/>
            <person name="Bryant D.A."/>
        </authorList>
    </citation>
    <scope>NUCLEOTIDE SEQUENCE [LARGE SCALE GENOMIC DNA]</scope>
    <source>
        <strain evidence="1">CR</strain>
    </source>
</reference>
<dbReference type="EMBL" id="CP004885">
    <property type="protein sequence ID" value="AGX88278.1"/>
    <property type="molecule type" value="Genomic_DNA"/>
</dbReference>
<keyword evidence="2" id="KW-1185">Reference proteome</keyword>
<dbReference type="AlphaFoldDB" id="U5NDF8"/>
<accession>U5NDF8</accession>
<gene>
    <name evidence="1" type="ORF">Cenrod_2210</name>
</gene>
<protein>
    <submittedName>
        <fullName evidence="1">Uncharacterized protein</fullName>
    </submittedName>
</protein>
<name>U5NDF8_9BURK</name>
<evidence type="ECO:0000313" key="2">
    <source>
        <dbReference type="Proteomes" id="UP000017184"/>
    </source>
</evidence>
<evidence type="ECO:0000313" key="1">
    <source>
        <dbReference type="EMBL" id="AGX88278.1"/>
    </source>
</evidence>
<dbReference type="KEGG" id="cbx:Cenrod_2210"/>
<dbReference type="Proteomes" id="UP000017184">
    <property type="component" value="Chromosome"/>
</dbReference>
<dbReference type="HOGENOM" id="CLU_2823135_0_0_4"/>
<organism evidence="1 2">
    <name type="scientific">Candidatus Symbiobacter mobilis CR</name>
    <dbReference type="NCBI Taxonomy" id="946483"/>
    <lineage>
        <taxon>Bacteria</taxon>
        <taxon>Pseudomonadati</taxon>
        <taxon>Pseudomonadota</taxon>
        <taxon>Betaproteobacteria</taxon>
        <taxon>Burkholderiales</taxon>
        <taxon>Comamonadaceae</taxon>
    </lineage>
</organism>